<gene>
    <name evidence="4" type="ORF">GSOID_T00019623001</name>
</gene>
<dbReference type="GO" id="GO:0005737">
    <property type="term" value="C:cytoplasm"/>
    <property type="evidence" value="ECO:0007669"/>
    <property type="project" value="TreeGrafter"/>
</dbReference>
<reference evidence="4" key="1">
    <citation type="journal article" date="2010" name="Science">
        <title>Plasticity of animal genome architecture unmasked by rapid evolution of a pelagic tunicate.</title>
        <authorList>
            <person name="Denoeud F."/>
            <person name="Henriet S."/>
            <person name="Mungpakdee S."/>
            <person name="Aury J.M."/>
            <person name="Da Silva C."/>
            <person name="Brinkmann H."/>
            <person name="Mikhaleva J."/>
            <person name="Olsen L.C."/>
            <person name="Jubin C."/>
            <person name="Canestro C."/>
            <person name="Bouquet J.M."/>
            <person name="Danks G."/>
            <person name="Poulain J."/>
            <person name="Campsteijn C."/>
            <person name="Adamski M."/>
            <person name="Cross I."/>
            <person name="Yadetie F."/>
            <person name="Muffato M."/>
            <person name="Louis A."/>
            <person name="Butcher S."/>
            <person name="Tsagkogeorga G."/>
            <person name="Konrad A."/>
            <person name="Singh S."/>
            <person name="Jensen M.F."/>
            <person name="Cong E.H."/>
            <person name="Eikeseth-Otteraa H."/>
            <person name="Noel B."/>
            <person name="Anthouard V."/>
            <person name="Porcel B.M."/>
            <person name="Kachouri-Lafond R."/>
            <person name="Nishino A."/>
            <person name="Ugolini M."/>
            <person name="Chourrout P."/>
            <person name="Nishida H."/>
            <person name="Aasland R."/>
            <person name="Huzurbazar S."/>
            <person name="Westhof E."/>
            <person name="Delsuc F."/>
            <person name="Lehrach H."/>
            <person name="Reinhardt R."/>
            <person name="Weissenbach J."/>
            <person name="Roy S.W."/>
            <person name="Artiguenave F."/>
            <person name="Postlethwait J.H."/>
            <person name="Manak J.R."/>
            <person name="Thompson E.M."/>
            <person name="Jaillon O."/>
            <person name="Du Pasquier L."/>
            <person name="Boudinot P."/>
            <person name="Liberles D.A."/>
            <person name="Volff J.N."/>
            <person name="Philippe H."/>
            <person name="Lenhard B."/>
            <person name="Roest Crollius H."/>
            <person name="Wincker P."/>
            <person name="Chourrout D."/>
        </authorList>
    </citation>
    <scope>NUCLEOTIDE SEQUENCE [LARGE SCALE GENOMIC DNA]</scope>
</reference>
<name>E4YUE0_OIKDI</name>
<sequence length="801" mass="92397">MESPTNGQKRPEIPLSERLEVVLLIRNNEGCWLRKQANGWWLPYKTYRRREARSINTIMDEMKAFDRPARGRVLKILWNERHEISQYILEFFRTSDMASSTMDNKDKYRFFEIDEIKQMMFTWELSPMSLAGPEPYEHMFRALLNLHPFDFCSAQCQPTDNEIIQQTRPRCMYSVDEEENLFVGRTNNADQAIYTAAEREIFKKSIEKIIYPSRFINFRAFQTIFKEFFSSHSIPASTVACYWRAFQTRFVRYITIDDFICGLCATHMDQNHGSLSGKVRTKMMYKFYSENTESMCLDEFKRFYCDTKNISSVEEHFEDFKLTCNLFQIPLRVAGPNREIFVDVIGKKRFQNNFCSPSLKRPKLNGTTFDPNLDEENSLDGLNITEASESDTLAVNGIYDSFSTPIKAKKNYVLATHSISLKKSGIISNVTDVWKLVGNKYLTSESPSTKDIRKQESIRVFDRKSYANEMLQALNYFAKERRTGDHPKGAFSWGGLESAIEGNFASCFKHVCQETLSILQKEDRLLKIEAPCYVMGDIHGNFEDLHMFEKLLYRSGVAVTPARFLFLGDYVDRGCMGIECVAHLFAQKILAPSKVFLIRGNHEHRDVQEMFTESSHFTFFDECLKRFGELQGKEIWELINRVFDVMPLTAVVDGRIFCTHGGIPNNRFYENFTSFENAVNGDTEPASPGNTQSELTFIENTRRRTSCLFTEKALNNFLKRTGYQYVIRAHECQQNGFKIQFECLLTVFSSSSYCGGTNSAACILVDDDKIRTIRLDKDSRQPSNLARTSSSASFNSSNGTS</sequence>
<dbReference type="PROSITE" id="PS00125">
    <property type="entry name" value="SER_THR_PHOSPHATASE"/>
    <property type="match status" value="1"/>
</dbReference>
<dbReference type="InterPro" id="IPR006186">
    <property type="entry name" value="Ser/Thr-sp_prot-phosphatase"/>
</dbReference>
<evidence type="ECO:0000259" key="3">
    <source>
        <dbReference type="PROSITE" id="PS00125"/>
    </source>
</evidence>
<dbReference type="InterPro" id="IPR050341">
    <property type="entry name" value="PP1_catalytic_subunit"/>
</dbReference>
<evidence type="ECO:0000313" key="4">
    <source>
        <dbReference type="EMBL" id="CBY39079.1"/>
    </source>
</evidence>
<accession>E4YUE0</accession>
<keyword evidence="1" id="KW-0378">Hydrolase</keyword>
<dbReference type="InterPro" id="IPR029052">
    <property type="entry name" value="Metallo-depent_PP-like"/>
</dbReference>
<dbReference type="EMBL" id="FN655420">
    <property type="protein sequence ID" value="CBY39079.1"/>
    <property type="molecule type" value="Genomic_DNA"/>
</dbReference>
<dbReference type="Pfam" id="PF00149">
    <property type="entry name" value="Metallophos"/>
    <property type="match status" value="1"/>
</dbReference>
<dbReference type="PRINTS" id="PR00114">
    <property type="entry name" value="STPHPHTASE"/>
</dbReference>
<dbReference type="GO" id="GO:0005634">
    <property type="term" value="C:nucleus"/>
    <property type="evidence" value="ECO:0007669"/>
    <property type="project" value="TreeGrafter"/>
</dbReference>
<feature type="region of interest" description="Disordered" evidence="2">
    <location>
        <begin position="778"/>
        <end position="801"/>
    </location>
</feature>
<feature type="compositionally biased region" description="Low complexity" evidence="2">
    <location>
        <begin position="788"/>
        <end position="801"/>
    </location>
</feature>
<dbReference type="PANTHER" id="PTHR11668:SF496">
    <property type="entry name" value="SERINE_THREONINE-PROTEIN PHOSPHATASE"/>
    <property type="match status" value="1"/>
</dbReference>
<comment type="similarity">
    <text evidence="1">Belongs to the PPP phosphatase family.</text>
</comment>
<proteinExistence type="inferred from homology"/>
<dbReference type="Gene3D" id="3.60.21.10">
    <property type="match status" value="1"/>
</dbReference>
<dbReference type="SUPFAM" id="SSF56300">
    <property type="entry name" value="Metallo-dependent phosphatases"/>
    <property type="match status" value="1"/>
</dbReference>
<dbReference type="PANTHER" id="PTHR11668">
    <property type="entry name" value="SERINE/THREONINE PROTEIN PHOSPHATASE"/>
    <property type="match status" value="1"/>
</dbReference>
<evidence type="ECO:0000256" key="2">
    <source>
        <dbReference type="SAM" id="MobiDB-lite"/>
    </source>
</evidence>
<evidence type="ECO:0000256" key="1">
    <source>
        <dbReference type="RuleBase" id="RU004273"/>
    </source>
</evidence>
<protein>
    <recommendedName>
        <fullName evidence="1">Serine/threonine-protein phosphatase</fullName>
        <ecNumber evidence="1">3.1.3.16</ecNumber>
    </recommendedName>
</protein>
<dbReference type="CDD" id="cd00144">
    <property type="entry name" value="MPP_PPP_family"/>
    <property type="match status" value="1"/>
</dbReference>
<dbReference type="GO" id="GO:0004722">
    <property type="term" value="F:protein serine/threonine phosphatase activity"/>
    <property type="evidence" value="ECO:0007669"/>
    <property type="project" value="UniProtKB-EC"/>
</dbReference>
<dbReference type="SMART" id="SM00156">
    <property type="entry name" value="PP2Ac"/>
    <property type="match status" value="1"/>
</dbReference>
<feature type="domain" description="Serine/threonine specific protein phosphatases" evidence="3">
    <location>
        <begin position="598"/>
        <end position="603"/>
    </location>
</feature>
<dbReference type="EC" id="3.1.3.16" evidence="1"/>
<dbReference type="AlphaFoldDB" id="E4YUE0"/>
<dbReference type="Proteomes" id="UP000011014">
    <property type="component" value="Unassembled WGS sequence"/>
</dbReference>
<organism evidence="4">
    <name type="scientific">Oikopleura dioica</name>
    <name type="common">Tunicate</name>
    <dbReference type="NCBI Taxonomy" id="34765"/>
    <lineage>
        <taxon>Eukaryota</taxon>
        <taxon>Metazoa</taxon>
        <taxon>Chordata</taxon>
        <taxon>Tunicata</taxon>
        <taxon>Appendicularia</taxon>
        <taxon>Copelata</taxon>
        <taxon>Oikopleuridae</taxon>
        <taxon>Oikopleura</taxon>
    </lineage>
</organism>
<dbReference type="InterPro" id="IPR004843">
    <property type="entry name" value="Calcineurin-like_PHP"/>
</dbReference>
<comment type="catalytic activity">
    <reaction evidence="1">
        <text>O-phospho-L-threonyl-[protein] + H2O = L-threonyl-[protein] + phosphate</text>
        <dbReference type="Rhea" id="RHEA:47004"/>
        <dbReference type="Rhea" id="RHEA-COMP:11060"/>
        <dbReference type="Rhea" id="RHEA-COMP:11605"/>
        <dbReference type="ChEBI" id="CHEBI:15377"/>
        <dbReference type="ChEBI" id="CHEBI:30013"/>
        <dbReference type="ChEBI" id="CHEBI:43474"/>
        <dbReference type="ChEBI" id="CHEBI:61977"/>
        <dbReference type="EC" id="3.1.3.16"/>
    </reaction>
</comment>